<evidence type="ECO:0000256" key="2">
    <source>
        <dbReference type="ARBA" id="ARBA00009604"/>
    </source>
</evidence>
<dbReference type="Pfam" id="PF00113">
    <property type="entry name" value="Enolase_C"/>
    <property type="match status" value="1"/>
</dbReference>
<dbReference type="Proteomes" id="UP000824120">
    <property type="component" value="Chromosome 8"/>
</dbReference>
<feature type="domain" description="Enolase C-terminal TIM barrel" evidence="6">
    <location>
        <begin position="88"/>
        <end position="137"/>
    </location>
</feature>
<accession>A0A9J5XVT1</accession>
<keyword evidence="5" id="KW-0456">Lyase</keyword>
<sequence>MEVQEERKIEFIEQYQNKVFVSFSMKSEQAQLPLPSILFQREKFCSERGDFGARVTDFVAAKAVDVNAKETSPCLSLMQGLVVTLLQKQPNDGTHVFDTQSLCELYKEFNDFAIVSSEDPLDQDDRSSWAELRSSVDI</sequence>
<protein>
    <recommendedName>
        <fullName evidence="3">phosphopyruvate hydratase</fullName>
        <ecNumber evidence="3">4.2.1.11</ecNumber>
    </recommendedName>
</protein>
<gene>
    <name evidence="7" type="ORF">H5410_042356</name>
</gene>
<keyword evidence="8" id="KW-1185">Reference proteome</keyword>
<organism evidence="7 8">
    <name type="scientific">Solanum commersonii</name>
    <name type="common">Commerson's wild potato</name>
    <name type="synonym">Commerson's nightshade</name>
    <dbReference type="NCBI Taxonomy" id="4109"/>
    <lineage>
        <taxon>Eukaryota</taxon>
        <taxon>Viridiplantae</taxon>
        <taxon>Streptophyta</taxon>
        <taxon>Embryophyta</taxon>
        <taxon>Tracheophyta</taxon>
        <taxon>Spermatophyta</taxon>
        <taxon>Magnoliopsida</taxon>
        <taxon>eudicotyledons</taxon>
        <taxon>Gunneridae</taxon>
        <taxon>Pentapetalae</taxon>
        <taxon>asterids</taxon>
        <taxon>lamiids</taxon>
        <taxon>Solanales</taxon>
        <taxon>Solanaceae</taxon>
        <taxon>Solanoideae</taxon>
        <taxon>Solaneae</taxon>
        <taxon>Solanum</taxon>
    </lineage>
</organism>
<evidence type="ECO:0000256" key="5">
    <source>
        <dbReference type="ARBA" id="ARBA00023239"/>
    </source>
</evidence>
<evidence type="ECO:0000256" key="4">
    <source>
        <dbReference type="ARBA" id="ARBA00023152"/>
    </source>
</evidence>
<comment type="caution">
    <text evidence="7">The sequence shown here is derived from an EMBL/GenBank/DDBJ whole genome shotgun (WGS) entry which is preliminary data.</text>
</comment>
<evidence type="ECO:0000313" key="8">
    <source>
        <dbReference type="Proteomes" id="UP000824120"/>
    </source>
</evidence>
<name>A0A9J5XVT1_SOLCO</name>
<dbReference type="AlphaFoldDB" id="A0A9J5XVT1"/>
<dbReference type="Gene3D" id="3.20.20.120">
    <property type="entry name" value="Enolase-like C-terminal domain"/>
    <property type="match status" value="1"/>
</dbReference>
<proteinExistence type="inferred from homology"/>
<comment type="similarity">
    <text evidence="2">Belongs to the enolase family.</text>
</comment>
<comment type="pathway">
    <text evidence="1">Carbohydrate degradation; glycolysis; pyruvate from D-glyceraldehyde 3-phosphate: step 4/5.</text>
</comment>
<dbReference type="EC" id="4.2.1.11" evidence="3"/>
<evidence type="ECO:0000313" key="7">
    <source>
        <dbReference type="EMBL" id="KAG5591842.1"/>
    </source>
</evidence>
<evidence type="ECO:0000256" key="1">
    <source>
        <dbReference type="ARBA" id="ARBA00005031"/>
    </source>
</evidence>
<dbReference type="InterPro" id="IPR020810">
    <property type="entry name" value="Enolase_C"/>
</dbReference>
<dbReference type="SUPFAM" id="SSF51604">
    <property type="entry name" value="Enolase C-terminal domain-like"/>
    <property type="match status" value="1"/>
</dbReference>
<evidence type="ECO:0000259" key="6">
    <source>
        <dbReference type="Pfam" id="PF00113"/>
    </source>
</evidence>
<dbReference type="GO" id="GO:0006096">
    <property type="term" value="P:glycolytic process"/>
    <property type="evidence" value="ECO:0007669"/>
    <property type="project" value="UniProtKB-KW"/>
</dbReference>
<reference evidence="7 8" key="1">
    <citation type="submission" date="2020-09" db="EMBL/GenBank/DDBJ databases">
        <title>De no assembly of potato wild relative species, Solanum commersonii.</title>
        <authorList>
            <person name="Cho K."/>
        </authorList>
    </citation>
    <scope>NUCLEOTIDE SEQUENCE [LARGE SCALE GENOMIC DNA]</scope>
    <source>
        <strain evidence="7">LZ3.2</strain>
        <tissue evidence="7">Leaf</tissue>
    </source>
</reference>
<keyword evidence="4" id="KW-0324">Glycolysis</keyword>
<dbReference type="InterPro" id="IPR036849">
    <property type="entry name" value="Enolase-like_C_sf"/>
</dbReference>
<dbReference type="GO" id="GO:0004634">
    <property type="term" value="F:phosphopyruvate hydratase activity"/>
    <property type="evidence" value="ECO:0007669"/>
    <property type="project" value="UniProtKB-EC"/>
</dbReference>
<evidence type="ECO:0000256" key="3">
    <source>
        <dbReference type="ARBA" id="ARBA00012058"/>
    </source>
</evidence>
<dbReference type="EMBL" id="JACXVP010000008">
    <property type="protein sequence ID" value="KAG5591842.1"/>
    <property type="molecule type" value="Genomic_DNA"/>
</dbReference>